<reference evidence="7 8" key="2">
    <citation type="journal article" date="2017" name="Front. Plant Sci.">
        <title>Gene Classification and Mining of Molecular Markers Useful in Red Clover (Trifolium pratense) Breeding.</title>
        <authorList>
            <person name="Istvanek J."/>
            <person name="Dluhosova J."/>
            <person name="Dluhos P."/>
            <person name="Patkova L."/>
            <person name="Nedelnik J."/>
            <person name="Repkova J."/>
        </authorList>
    </citation>
    <scope>NUCLEOTIDE SEQUENCE [LARGE SCALE GENOMIC DNA]</scope>
    <source>
        <strain evidence="8">cv. Tatra</strain>
        <tissue evidence="7">Young leaves</tissue>
    </source>
</reference>
<dbReference type="PANTHER" id="PTHR36766:SF40">
    <property type="entry name" value="DISEASE RESISTANCE PROTEIN RGA3"/>
    <property type="match status" value="1"/>
</dbReference>
<proteinExistence type="predicted"/>
<keyword evidence="4" id="KW-0067">ATP-binding</keyword>
<dbReference type="Pfam" id="PF00931">
    <property type="entry name" value="NB-ARC"/>
    <property type="match status" value="1"/>
</dbReference>
<accession>A0A2K3JVS7</accession>
<keyword evidence="2" id="KW-0547">Nucleotide-binding</keyword>
<dbReference type="GO" id="GO:0005524">
    <property type="term" value="F:ATP binding"/>
    <property type="evidence" value="ECO:0007669"/>
    <property type="project" value="UniProtKB-KW"/>
</dbReference>
<evidence type="ECO:0000256" key="4">
    <source>
        <dbReference type="ARBA" id="ARBA00022840"/>
    </source>
</evidence>
<dbReference type="Gene3D" id="1.20.5.4130">
    <property type="match status" value="1"/>
</dbReference>
<dbReference type="ExpressionAtlas" id="A0A2K3JVS7">
    <property type="expression patterns" value="baseline"/>
</dbReference>
<keyword evidence="3" id="KW-0611">Plant defense</keyword>
<reference evidence="7 8" key="1">
    <citation type="journal article" date="2014" name="Am. J. Bot.">
        <title>Genome assembly and annotation for red clover (Trifolium pratense; Fabaceae).</title>
        <authorList>
            <person name="Istvanek J."/>
            <person name="Jaros M."/>
            <person name="Krenek A."/>
            <person name="Repkova J."/>
        </authorList>
    </citation>
    <scope>NUCLEOTIDE SEQUENCE [LARGE SCALE GENOMIC DNA]</scope>
    <source>
        <strain evidence="8">cv. Tatra</strain>
        <tissue evidence="7">Young leaves</tissue>
    </source>
</reference>
<dbReference type="InterPro" id="IPR027417">
    <property type="entry name" value="P-loop_NTPase"/>
</dbReference>
<dbReference type="SUPFAM" id="SSF52540">
    <property type="entry name" value="P-loop containing nucleoside triphosphate hydrolases"/>
    <property type="match status" value="1"/>
</dbReference>
<evidence type="ECO:0000259" key="6">
    <source>
        <dbReference type="Pfam" id="PF18052"/>
    </source>
</evidence>
<sequence length="273" mass="31644">MDELERLKNTVESIRAVLLDAEDKQEEQNHVVQNWVRRLKEVLFPADDLLDEFLIQDMIHKRDEPHQKKLTKVLHSFSPNNIAFRRHMAHEIEKIQKRFNDVVKDMSGLNLNPNVVVVQKTNIERRETSSYVSESDIIGREDDKKKIIRLLRQSNEVQNISLVAIVGIGGLGKTTLAQLVYSDMEVRNLFEKSMWSMLMSLTKNKIDDTLSLDNLQIMLRNNLTGKRYLLVLDDVWNESYEKWAQLKTYLMCGAQGSKVVVTTRSTMVVQTMG</sequence>
<feature type="domain" description="Disease resistance N-terminal" evidence="6">
    <location>
        <begin position="2"/>
        <end position="67"/>
    </location>
</feature>
<dbReference type="STRING" id="57577.A0A2K3JVS7"/>
<feature type="non-terminal residue" evidence="7">
    <location>
        <position position="273"/>
    </location>
</feature>
<evidence type="ECO:0000256" key="1">
    <source>
        <dbReference type="ARBA" id="ARBA00022737"/>
    </source>
</evidence>
<dbReference type="Proteomes" id="UP000236291">
    <property type="component" value="Unassembled WGS sequence"/>
</dbReference>
<evidence type="ECO:0000313" key="8">
    <source>
        <dbReference type="Proteomes" id="UP000236291"/>
    </source>
</evidence>
<dbReference type="Pfam" id="PF18052">
    <property type="entry name" value="Rx_N"/>
    <property type="match status" value="1"/>
</dbReference>
<dbReference type="AlphaFoldDB" id="A0A2K3JVS7"/>
<keyword evidence="1" id="KW-0677">Repeat</keyword>
<organism evidence="7 8">
    <name type="scientific">Trifolium pratense</name>
    <name type="common">Red clover</name>
    <dbReference type="NCBI Taxonomy" id="57577"/>
    <lineage>
        <taxon>Eukaryota</taxon>
        <taxon>Viridiplantae</taxon>
        <taxon>Streptophyta</taxon>
        <taxon>Embryophyta</taxon>
        <taxon>Tracheophyta</taxon>
        <taxon>Spermatophyta</taxon>
        <taxon>Magnoliopsida</taxon>
        <taxon>eudicotyledons</taxon>
        <taxon>Gunneridae</taxon>
        <taxon>Pentapetalae</taxon>
        <taxon>rosids</taxon>
        <taxon>fabids</taxon>
        <taxon>Fabales</taxon>
        <taxon>Fabaceae</taxon>
        <taxon>Papilionoideae</taxon>
        <taxon>50 kb inversion clade</taxon>
        <taxon>NPAAA clade</taxon>
        <taxon>Hologalegina</taxon>
        <taxon>IRL clade</taxon>
        <taxon>Trifolieae</taxon>
        <taxon>Trifolium</taxon>
    </lineage>
</organism>
<gene>
    <name evidence="7" type="ORF">L195_g050750</name>
</gene>
<comment type="caution">
    <text evidence="7">The sequence shown here is derived from an EMBL/GenBank/DDBJ whole genome shotgun (WGS) entry which is preliminary data.</text>
</comment>
<dbReference type="Gene3D" id="3.40.50.300">
    <property type="entry name" value="P-loop containing nucleotide triphosphate hydrolases"/>
    <property type="match status" value="1"/>
</dbReference>
<protein>
    <submittedName>
        <fullName evidence="7">CC-NBS-LRR resistance protein</fullName>
    </submittedName>
</protein>
<evidence type="ECO:0000256" key="2">
    <source>
        <dbReference type="ARBA" id="ARBA00022741"/>
    </source>
</evidence>
<name>A0A2K3JVS7_TRIPR</name>
<feature type="domain" description="NB-ARC" evidence="5">
    <location>
        <begin position="141"/>
        <end position="272"/>
    </location>
</feature>
<dbReference type="EMBL" id="ASHM01077867">
    <property type="protein sequence ID" value="PNX58122.1"/>
    <property type="molecule type" value="Genomic_DNA"/>
</dbReference>
<dbReference type="GO" id="GO:0043531">
    <property type="term" value="F:ADP binding"/>
    <property type="evidence" value="ECO:0007669"/>
    <property type="project" value="InterPro"/>
</dbReference>
<dbReference type="InterPro" id="IPR002182">
    <property type="entry name" value="NB-ARC"/>
</dbReference>
<evidence type="ECO:0000313" key="7">
    <source>
        <dbReference type="EMBL" id="PNX58122.1"/>
    </source>
</evidence>
<dbReference type="InterPro" id="IPR041118">
    <property type="entry name" value="Rx_N"/>
</dbReference>
<evidence type="ECO:0000256" key="3">
    <source>
        <dbReference type="ARBA" id="ARBA00022821"/>
    </source>
</evidence>
<evidence type="ECO:0000259" key="5">
    <source>
        <dbReference type="Pfam" id="PF00931"/>
    </source>
</evidence>
<dbReference type="PRINTS" id="PR00364">
    <property type="entry name" value="DISEASERSIST"/>
</dbReference>
<dbReference type="GO" id="GO:0006952">
    <property type="term" value="P:defense response"/>
    <property type="evidence" value="ECO:0007669"/>
    <property type="project" value="UniProtKB-KW"/>
</dbReference>
<dbReference type="PANTHER" id="PTHR36766">
    <property type="entry name" value="PLANT BROAD-SPECTRUM MILDEW RESISTANCE PROTEIN RPW8"/>
    <property type="match status" value="1"/>
</dbReference>